<sequence>MHWLWRAVGDYGRVFAVLLQPHGDTEAVKSFSARLRSEPGVPVIIHTNKLRSDGAVLRELPVPRTVKHVQGISTARCNTLIEQSHRATP</sequence>
<evidence type="ECO:0000313" key="3">
    <source>
        <dbReference type="Proteomes" id="UP001589733"/>
    </source>
</evidence>
<evidence type="ECO:0000313" key="2">
    <source>
        <dbReference type="EMBL" id="MFB9991414.1"/>
    </source>
</evidence>
<comment type="caution">
    <text evidence="2">The sequence shown here is derived from an EMBL/GenBank/DDBJ whole genome shotgun (WGS) entry which is preliminary data.</text>
</comment>
<reference evidence="2 3" key="1">
    <citation type="submission" date="2024-09" db="EMBL/GenBank/DDBJ databases">
        <authorList>
            <person name="Sun Q."/>
            <person name="Mori K."/>
        </authorList>
    </citation>
    <scope>NUCLEOTIDE SEQUENCE [LARGE SCALE GENOMIC DNA]</scope>
    <source>
        <strain evidence="2 3">JCM 13503</strain>
    </source>
</reference>
<dbReference type="RefSeq" id="WP_380006372.1">
    <property type="nucleotide sequence ID" value="NZ_JBHLYR010000014.1"/>
</dbReference>
<proteinExistence type="predicted"/>
<evidence type="ECO:0000259" key="1">
    <source>
        <dbReference type="Pfam" id="PF13610"/>
    </source>
</evidence>
<gene>
    <name evidence="2" type="ORF">ACFFLM_05430</name>
</gene>
<protein>
    <submittedName>
        <fullName evidence="2">DDE-type integrase/transposase/recombinase</fullName>
    </submittedName>
</protein>
<organism evidence="2 3">
    <name type="scientific">Deinococcus oregonensis</name>
    <dbReference type="NCBI Taxonomy" id="1805970"/>
    <lineage>
        <taxon>Bacteria</taxon>
        <taxon>Thermotogati</taxon>
        <taxon>Deinococcota</taxon>
        <taxon>Deinococci</taxon>
        <taxon>Deinococcales</taxon>
        <taxon>Deinococcaceae</taxon>
        <taxon>Deinococcus</taxon>
    </lineage>
</organism>
<dbReference type="Pfam" id="PF13610">
    <property type="entry name" value="DDE_Tnp_IS240"/>
    <property type="match status" value="1"/>
</dbReference>
<keyword evidence="3" id="KW-1185">Reference proteome</keyword>
<dbReference type="EMBL" id="JBHLYR010000014">
    <property type="protein sequence ID" value="MFB9991414.1"/>
    <property type="molecule type" value="Genomic_DNA"/>
</dbReference>
<dbReference type="InterPro" id="IPR032874">
    <property type="entry name" value="DDE_dom"/>
</dbReference>
<accession>A0ABV6AV80</accession>
<dbReference type="Proteomes" id="UP001589733">
    <property type="component" value="Unassembled WGS sequence"/>
</dbReference>
<feature type="domain" description="DDE" evidence="1">
    <location>
        <begin position="2"/>
        <end position="86"/>
    </location>
</feature>
<name>A0ABV6AV80_9DEIO</name>